<feature type="binding site" evidence="9">
    <location>
        <position position="45"/>
    </location>
    <ligand>
        <name>Zn(2+)</name>
        <dbReference type="ChEBI" id="CHEBI:29105"/>
    </ligand>
</feature>
<comment type="similarity">
    <text evidence="1 10">Belongs to the beta-class carbonic anhydrase family.</text>
</comment>
<evidence type="ECO:0000256" key="10">
    <source>
        <dbReference type="RuleBase" id="RU003956"/>
    </source>
</evidence>
<evidence type="ECO:0000313" key="12">
    <source>
        <dbReference type="Proteomes" id="UP000229278"/>
    </source>
</evidence>
<comment type="cofactor">
    <cofactor evidence="9">
        <name>Zn(2+)</name>
        <dbReference type="ChEBI" id="CHEBI:29105"/>
    </cofactor>
    <text evidence="9">Binds 1 zinc ion per subunit.</text>
</comment>
<evidence type="ECO:0000256" key="9">
    <source>
        <dbReference type="PIRSR" id="PIRSR601765-1"/>
    </source>
</evidence>
<keyword evidence="6 10" id="KW-0456">Lyase</keyword>
<evidence type="ECO:0000313" key="11">
    <source>
        <dbReference type="EMBL" id="PIE83529.1"/>
    </source>
</evidence>
<dbReference type="EMBL" id="PDTV01000004">
    <property type="protein sequence ID" value="PIE83529.1"/>
    <property type="molecule type" value="Genomic_DNA"/>
</dbReference>
<comment type="caution">
    <text evidence="11">The sequence shown here is derived from an EMBL/GenBank/DDBJ whole genome shotgun (WGS) entry which is preliminary data.</text>
</comment>
<evidence type="ECO:0000256" key="8">
    <source>
        <dbReference type="ARBA" id="ARBA00048348"/>
    </source>
</evidence>
<dbReference type="InterPro" id="IPR001765">
    <property type="entry name" value="Carbonic_anhydrase"/>
</dbReference>
<evidence type="ECO:0000256" key="7">
    <source>
        <dbReference type="ARBA" id="ARBA00031969"/>
    </source>
</evidence>
<keyword evidence="4 9" id="KW-0479">Metal-binding</keyword>
<dbReference type="AlphaFoldDB" id="A0A2G6PH78"/>
<accession>A0A2G6PH78</accession>
<dbReference type="Proteomes" id="UP000229278">
    <property type="component" value="Unassembled WGS sequence"/>
</dbReference>
<dbReference type="PROSITE" id="PS00704">
    <property type="entry name" value="PROK_CO2_ANHYDRASE_1"/>
    <property type="match status" value="1"/>
</dbReference>
<dbReference type="FunFam" id="3.40.1050.10:FF:000003">
    <property type="entry name" value="Carbonic anhydrase"/>
    <property type="match status" value="1"/>
</dbReference>
<dbReference type="InterPro" id="IPR015892">
    <property type="entry name" value="Carbonic_anhydrase_CS"/>
</dbReference>
<dbReference type="PANTHER" id="PTHR11002">
    <property type="entry name" value="CARBONIC ANHYDRASE"/>
    <property type="match status" value="1"/>
</dbReference>
<evidence type="ECO:0000256" key="2">
    <source>
        <dbReference type="ARBA" id="ARBA00012925"/>
    </source>
</evidence>
<dbReference type="GO" id="GO:0004089">
    <property type="term" value="F:carbonate dehydratase activity"/>
    <property type="evidence" value="ECO:0007669"/>
    <property type="project" value="UniProtKB-UniRule"/>
</dbReference>
<dbReference type="InterPro" id="IPR036874">
    <property type="entry name" value="Carbonic_anhydrase_sf"/>
</dbReference>
<feature type="binding site" evidence="9">
    <location>
        <position position="107"/>
    </location>
    <ligand>
        <name>Zn(2+)</name>
        <dbReference type="ChEBI" id="CHEBI:29105"/>
    </ligand>
</feature>
<evidence type="ECO:0000256" key="5">
    <source>
        <dbReference type="ARBA" id="ARBA00022833"/>
    </source>
</evidence>
<evidence type="ECO:0000256" key="4">
    <source>
        <dbReference type="ARBA" id="ARBA00022723"/>
    </source>
</evidence>
<comment type="function">
    <text evidence="10">Reversible hydration of carbon dioxide.</text>
</comment>
<dbReference type="Pfam" id="PF00484">
    <property type="entry name" value="Pro_CA"/>
    <property type="match status" value="1"/>
</dbReference>
<keyword evidence="5 9" id="KW-0862">Zinc</keyword>
<reference evidence="11 12" key="1">
    <citation type="submission" date="2017-10" db="EMBL/GenBank/DDBJ databases">
        <title>Novel microbial diversity and functional potential in the marine mammal oral microbiome.</title>
        <authorList>
            <person name="Dudek N.K."/>
            <person name="Sun C.L."/>
            <person name="Burstein D."/>
            <person name="Kantor R.S."/>
            <person name="Aliaga Goltsman D.S."/>
            <person name="Bik E.M."/>
            <person name="Thomas B.C."/>
            <person name="Banfield J.F."/>
            <person name="Relman D.A."/>
        </authorList>
    </citation>
    <scope>NUCLEOTIDE SEQUENCE [LARGE SCALE GENOMIC DNA]</scope>
    <source>
        <strain evidence="11">DOLJORAL78_50_517</strain>
    </source>
</reference>
<dbReference type="SUPFAM" id="SSF53056">
    <property type="entry name" value="beta-carbonic anhydrase, cab"/>
    <property type="match status" value="1"/>
</dbReference>
<evidence type="ECO:0000256" key="3">
    <source>
        <dbReference type="ARBA" id="ARBA00014628"/>
    </source>
</evidence>
<name>A0A2G6PH78_9GAMM</name>
<dbReference type="SMART" id="SM00947">
    <property type="entry name" value="Pro_CA"/>
    <property type="match status" value="1"/>
</dbReference>
<dbReference type="PANTHER" id="PTHR11002:SF76">
    <property type="entry name" value="CARBONIC ANHYDRASE"/>
    <property type="match status" value="1"/>
</dbReference>
<comment type="catalytic activity">
    <reaction evidence="8 10">
        <text>hydrogencarbonate + H(+) = CO2 + H2O</text>
        <dbReference type="Rhea" id="RHEA:10748"/>
        <dbReference type="ChEBI" id="CHEBI:15377"/>
        <dbReference type="ChEBI" id="CHEBI:15378"/>
        <dbReference type="ChEBI" id="CHEBI:16526"/>
        <dbReference type="ChEBI" id="CHEBI:17544"/>
        <dbReference type="EC" id="4.2.1.1"/>
    </reaction>
</comment>
<feature type="binding site" evidence="9">
    <location>
        <position position="104"/>
    </location>
    <ligand>
        <name>Zn(2+)</name>
        <dbReference type="ChEBI" id="CHEBI:29105"/>
    </ligand>
</feature>
<sequence>MTEIKDLIQGFQRFKFNYFEPNRELFNRLAMQGQTPRTMLIGCSDSRVDPAMLTDAAPGDLFVVRNVANLVPPYEVTGGYHGTSAALEFAVCHLKVSNIIVMGHSHCGGIKALLESGGEDGEHSEGAENDGFIAPWVKIASVARNEVLQHWSDAGHELQQRACERVSIRTSLDNLMTFPFIRQRVEEGYLQLYGWYYDLESGELMQYDPDKDRFYDLYFGTMTKEGN</sequence>
<dbReference type="GO" id="GO:0015976">
    <property type="term" value="P:carbon utilization"/>
    <property type="evidence" value="ECO:0007669"/>
    <property type="project" value="InterPro"/>
</dbReference>
<dbReference type="InterPro" id="IPR045066">
    <property type="entry name" value="Beta_CA_cladeB"/>
</dbReference>
<dbReference type="Gene3D" id="3.40.1050.10">
    <property type="entry name" value="Carbonic anhydrase"/>
    <property type="match status" value="1"/>
</dbReference>
<dbReference type="EC" id="4.2.1.1" evidence="2 10"/>
<protein>
    <recommendedName>
        <fullName evidence="3 10">Carbonic anhydrase</fullName>
        <ecNumber evidence="2 10">4.2.1.1</ecNumber>
    </recommendedName>
    <alternativeName>
        <fullName evidence="7 10">Carbonate dehydratase</fullName>
    </alternativeName>
</protein>
<dbReference type="CDD" id="cd00884">
    <property type="entry name" value="beta_CA_cladeB"/>
    <property type="match status" value="1"/>
</dbReference>
<feature type="binding site" evidence="9">
    <location>
        <position position="43"/>
    </location>
    <ligand>
        <name>Zn(2+)</name>
        <dbReference type="ChEBI" id="CHEBI:29105"/>
    </ligand>
</feature>
<evidence type="ECO:0000256" key="1">
    <source>
        <dbReference type="ARBA" id="ARBA00006217"/>
    </source>
</evidence>
<organism evidence="11 12">
    <name type="scientific">Candidatus Contendibacter odensensis</name>
    <dbReference type="NCBI Taxonomy" id="1400860"/>
    <lineage>
        <taxon>Bacteria</taxon>
        <taxon>Pseudomonadati</taxon>
        <taxon>Pseudomonadota</taxon>
        <taxon>Gammaproteobacteria</taxon>
        <taxon>Candidatus Competibacteraceae</taxon>
        <taxon>Candidatus Contendibacter</taxon>
    </lineage>
</organism>
<proteinExistence type="inferred from homology"/>
<gene>
    <name evidence="11" type="ORF">CSA09_01365</name>
</gene>
<dbReference type="GO" id="GO:0008270">
    <property type="term" value="F:zinc ion binding"/>
    <property type="evidence" value="ECO:0007669"/>
    <property type="project" value="UniProtKB-UniRule"/>
</dbReference>
<evidence type="ECO:0000256" key="6">
    <source>
        <dbReference type="ARBA" id="ARBA00023239"/>
    </source>
</evidence>
<dbReference type="PROSITE" id="PS00705">
    <property type="entry name" value="PROK_CO2_ANHYDRASE_2"/>
    <property type="match status" value="1"/>
</dbReference>